<reference evidence="2" key="1">
    <citation type="submission" date="2020-08" db="EMBL/GenBank/DDBJ databases">
        <title>Whole genome shotgun sequence of Actinocatenispora sera NBRC 101916.</title>
        <authorList>
            <person name="Komaki H."/>
            <person name="Tamura T."/>
        </authorList>
    </citation>
    <scope>NUCLEOTIDE SEQUENCE</scope>
    <source>
        <strain evidence="2">NBRC 101916</strain>
    </source>
</reference>
<sequence length="115" mass="12556">MTGYALARLNTPGKLQPEVFEYLERIQGTLDPYGGRFLIHGGRVEVREGGWSGDVILIGFPTAQHARDWYDSPAYQQIKHLRGDHIGGDVLIIEGEPADHDSAAMAAALRAAARS</sequence>
<dbReference type="EMBL" id="AP023354">
    <property type="protein sequence ID" value="BCJ27892.1"/>
    <property type="molecule type" value="Genomic_DNA"/>
</dbReference>
<dbReference type="InterPro" id="IPR010753">
    <property type="entry name" value="DUF1330"/>
</dbReference>
<dbReference type="SUPFAM" id="SSF54909">
    <property type="entry name" value="Dimeric alpha+beta barrel"/>
    <property type="match status" value="1"/>
</dbReference>
<dbReference type="Gene3D" id="3.30.70.100">
    <property type="match status" value="1"/>
</dbReference>
<proteinExistence type="predicted"/>
<dbReference type="RefSeq" id="WP_030446662.1">
    <property type="nucleotide sequence ID" value="NZ_AP023354.1"/>
</dbReference>
<evidence type="ECO:0000259" key="1">
    <source>
        <dbReference type="Pfam" id="PF07045"/>
    </source>
</evidence>
<dbReference type="InterPro" id="IPR011008">
    <property type="entry name" value="Dimeric_a/b-barrel"/>
</dbReference>
<dbReference type="PANTHER" id="PTHR41521">
    <property type="match status" value="1"/>
</dbReference>
<dbReference type="Proteomes" id="UP000680750">
    <property type="component" value="Chromosome"/>
</dbReference>
<dbReference type="PANTHER" id="PTHR41521:SF4">
    <property type="entry name" value="BLR0684 PROTEIN"/>
    <property type="match status" value="1"/>
</dbReference>
<name>A0A810KZQ1_9ACTN</name>
<protein>
    <recommendedName>
        <fullName evidence="1">DUF1330 domain-containing protein</fullName>
    </recommendedName>
</protein>
<dbReference type="KEGG" id="aser:Asera_20000"/>
<accession>A0A810KZQ1</accession>
<gene>
    <name evidence="2" type="ORF">Asera_20000</name>
</gene>
<evidence type="ECO:0000313" key="2">
    <source>
        <dbReference type="EMBL" id="BCJ27892.1"/>
    </source>
</evidence>
<keyword evidence="3" id="KW-1185">Reference proteome</keyword>
<organism evidence="2 3">
    <name type="scientific">Actinocatenispora sera</name>
    <dbReference type="NCBI Taxonomy" id="390989"/>
    <lineage>
        <taxon>Bacteria</taxon>
        <taxon>Bacillati</taxon>
        <taxon>Actinomycetota</taxon>
        <taxon>Actinomycetes</taxon>
        <taxon>Micromonosporales</taxon>
        <taxon>Micromonosporaceae</taxon>
        <taxon>Actinocatenispora</taxon>
    </lineage>
</organism>
<dbReference type="Pfam" id="PF07045">
    <property type="entry name" value="DUF1330"/>
    <property type="match status" value="1"/>
</dbReference>
<dbReference type="OrthoDB" id="9806380at2"/>
<dbReference type="AlphaFoldDB" id="A0A810KZQ1"/>
<feature type="domain" description="DUF1330" evidence="1">
    <location>
        <begin position="3"/>
        <end position="95"/>
    </location>
</feature>
<evidence type="ECO:0000313" key="3">
    <source>
        <dbReference type="Proteomes" id="UP000680750"/>
    </source>
</evidence>